<proteinExistence type="predicted"/>
<evidence type="ECO:0000313" key="2">
    <source>
        <dbReference type="EMBL" id="MET3635088.1"/>
    </source>
</evidence>
<comment type="caution">
    <text evidence="2">The sequence shown here is derived from an EMBL/GenBank/DDBJ whole genome shotgun (WGS) entry which is preliminary data.</text>
</comment>
<dbReference type="EMBL" id="JBEPLN010000040">
    <property type="protein sequence ID" value="MET3635088.1"/>
    <property type="molecule type" value="Genomic_DNA"/>
</dbReference>
<reference evidence="2 3" key="1">
    <citation type="submission" date="2024-06" db="EMBL/GenBank/DDBJ databases">
        <title>Genomic Encyclopedia of Type Strains, Phase IV (KMG-IV): sequencing the most valuable type-strain genomes for metagenomic binning, comparative biology and taxonomic classification.</title>
        <authorList>
            <person name="Goeker M."/>
        </authorList>
    </citation>
    <scope>NUCLEOTIDE SEQUENCE [LARGE SCALE GENOMIC DNA]</scope>
    <source>
        <strain evidence="2 3">DSM 28302</strain>
    </source>
</reference>
<name>A0ABV2JIP1_9STRE</name>
<gene>
    <name evidence="2" type="ORF">ABID28_001750</name>
</gene>
<dbReference type="Pfam" id="PF13619">
    <property type="entry name" value="KTSC"/>
    <property type="match status" value="1"/>
</dbReference>
<protein>
    <recommendedName>
        <fullName evidence="1">KTSC domain-containing protein</fullName>
    </recommendedName>
</protein>
<dbReference type="Proteomes" id="UP001549037">
    <property type="component" value="Unassembled WGS sequence"/>
</dbReference>
<evidence type="ECO:0000313" key="3">
    <source>
        <dbReference type="Proteomes" id="UP001549037"/>
    </source>
</evidence>
<organism evidence="2 3">
    <name type="scientific">Streptococcus porcorum</name>
    <dbReference type="NCBI Taxonomy" id="701526"/>
    <lineage>
        <taxon>Bacteria</taxon>
        <taxon>Bacillati</taxon>
        <taxon>Bacillota</taxon>
        <taxon>Bacilli</taxon>
        <taxon>Lactobacillales</taxon>
        <taxon>Streptococcaceae</taxon>
        <taxon>Streptococcus</taxon>
    </lineage>
</organism>
<evidence type="ECO:0000259" key="1">
    <source>
        <dbReference type="Pfam" id="PF13619"/>
    </source>
</evidence>
<keyword evidence="3" id="KW-1185">Reference proteome</keyword>
<accession>A0ABV2JIP1</accession>
<feature type="domain" description="KTSC" evidence="1">
    <location>
        <begin position="10"/>
        <end position="41"/>
    </location>
</feature>
<dbReference type="RefSeq" id="WP_354369803.1">
    <property type="nucleotide sequence ID" value="NZ_JBEPLN010000040.1"/>
</dbReference>
<dbReference type="InterPro" id="IPR025309">
    <property type="entry name" value="KTSC_dom"/>
</dbReference>
<sequence>MQRKYVTARMIKSIGWENNILEVEYHSGLIHQYHDVSEEEYIRATTGSIDKKIRLIGKSHPFTKVKGHNL</sequence>